<dbReference type="STRING" id="361077.A0A152A7K0"/>
<feature type="domain" description="Ap4A phosphorylase 1/2 N-terminal" evidence="3">
    <location>
        <begin position="79"/>
        <end position="197"/>
    </location>
</feature>
<feature type="active site" description="Nucleophile" evidence="1">
    <location>
        <position position="174"/>
    </location>
</feature>
<dbReference type="InParanoid" id="A0A152A7K0"/>
<dbReference type="Pfam" id="PF09830">
    <property type="entry name" value="ATP_transf"/>
    <property type="match status" value="1"/>
</dbReference>
<gene>
    <name evidence="4" type="ORF">DLAC_00990</name>
</gene>
<proteinExistence type="predicted"/>
<dbReference type="GO" id="GO:0004780">
    <property type="term" value="F:sulfate adenylyltransferase (ADP) activity"/>
    <property type="evidence" value="ECO:0007669"/>
    <property type="project" value="TreeGrafter"/>
</dbReference>
<dbReference type="GO" id="GO:0003877">
    <property type="term" value="F:ATP:ADP adenylyltransferase activity"/>
    <property type="evidence" value="ECO:0007669"/>
    <property type="project" value="InterPro"/>
</dbReference>
<dbReference type="InterPro" id="IPR043171">
    <property type="entry name" value="Ap4A_phos1/2-like"/>
</dbReference>
<evidence type="ECO:0000259" key="3">
    <source>
        <dbReference type="Pfam" id="PF19327"/>
    </source>
</evidence>
<dbReference type="PIRSF" id="PIRSF000846">
    <property type="entry name" value="ATP_adenylyltr"/>
    <property type="match status" value="1"/>
</dbReference>
<protein>
    <submittedName>
        <fullName evidence="4">Uncharacterized protein</fullName>
    </submittedName>
</protein>
<organism evidence="4 5">
    <name type="scientific">Tieghemostelium lacteum</name>
    <name type="common">Slime mold</name>
    <name type="synonym">Dictyostelium lacteum</name>
    <dbReference type="NCBI Taxonomy" id="361077"/>
    <lineage>
        <taxon>Eukaryota</taxon>
        <taxon>Amoebozoa</taxon>
        <taxon>Evosea</taxon>
        <taxon>Eumycetozoa</taxon>
        <taxon>Dictyostelia</taxon>
        <taxon>Dictyosteliales</taxon>
        <taxon>Raperosteliaceae</taxon>
        <taxon>Tieghemostelium</taxon>
    </lineage>
</organism>
<evidence type="ECO:0000313" key="5">
    <source>
        <dbReference type="Proteomes" id="UP000076078"/>
    </source>
</evidence>
<dbReference type="GO" id="GO:0009164">
    <property type="term" value="P:nucleoside catabolic process"/>
    <property type="evidence" value="ECO:0007669"/>
    <property type="project" value="TreeGrafter"/>
</dbReference>
<dbReference type="InterPro" id="IPR019200">
    <property type="entry name" value="ATP_adenylylTrfase_C"/>
</dbReference>
<dbReference type="InterPro" id="IPR045759">
    <property type="entry name" value="Ap4A_phos1/2_N"/>
</dbReference>
<evidence type="ECO:0000313" key="4">
    <source>
        <dbReference type="EMBL" id="KYR02176.1"/>
    </source>
</evidence>
<dbReference type="SUPFAM" id="SSF54197">
    <property type="entry name" value="HIT-like"/>
    <property type="match status" value="1"/>
</dbReference>
<dbReference type="Pfam" id="PF19327">
    <property type="entry name" value="Ap4A_phos_N"/>
    <property type="match status" value="1"/>
</dbReference>
<evidence type="ECO:0000256" key="1">
    <source>
        <dbReference type="PIRSR" id="PIRSR000846-1"/>
    </source>
</evidence>
<reference evidence="4 5" key="1">
    <citation type="submission" date="2015-12" db="EMBL/GenBank/DDBJ databases">
        <title>Dictyostelia acquired genes for synthesis and detection of signals that induce cell-type specialization by lateral gene transfer from prokaryotes.</title>
        <authorList>
            <person name="Gloeckner G."/>
            <person name="Schaap P."/>
        </authorList>
    </citation>
    <scope>NUCLEOTIDE SEQUENCE [LARGE SCALE GENOMIC DNA]</scope>
    <source>
        <strain evidence="4 5">TK</strain>
    </source>
</reference>
<dbReference type="Gene3D" id="3.30.428.70">
    <property type="match status" value="1"/>
</dbReference>
<dbReference type="OrthoDB" id="17043at2759"/>
<evidence type="ECO:0000259" key="2">
    <source>
        <dbReference type="Pfam" id="PF09830"/>
    </source>
</evidence>
<dbReference type="GO" id="GO:0005524">
    <property type="term" value="F:ATP binding"/>
    <property type="evidence" value="ECO:0007669"/>
    <property type="project" value="InterPro"/>
</dbReference>
<dbReference type="GO" id="GO:0008796">
    <property type="term" value="F:bis(5'-nucleosyl)-tetraphosphatase activity"/>
    <property type="evidence" value="ECO:0007669"/>
    <property type="project" value="TreeGrafter"/>
</dbReference>
<sequence length="345" mass="39276">MNSLFDKIVKASERATKIGAIEKIESNPIFIKDSNVNFLVSVAKSLLKRPFNYPKSDSGELIPPVVNDKKNSEVVVDSEEQKSEKKDKVFIDPFLPCDKDLFVCQLSKGTHNLVLNKFNVSNYHSIIATSDFQHQTDNLNTLDFKAIWECIGSGNMLSFFNCGPNSGASQPHKHIQLLVIPFHNDCSPYNIPMESLLVKYKYQPNQLHEVDKVFQIEELPFRNAALYYNLDHLKSMNNDSESISKYLELKYLSLMNNLDLNNSNSNDSQQQLKNSSNNISNFKSYNFIMTSEWMFLVPRSVYQSRGISINSVGFTGAILVRKEEDLDTIQKHGIMNILTEVSIPK</sequence>
<keyword evidence="5" id="KW-1185">Reference proteome</keyword>
<dbReference type="PANTHER" id="PTHR42746:SF2">
    <property type="entry name" value="DIADENOSINE 5',5'''-P1,P4-TETRAPHOSPHATE PHOSPHORYLASE 2-RELATED"/>
    <property type="match status" value="1"/>
</dbReference>
<dbReference type="InterPro" id="IPR009163">
    <property type="entry name" value="Ap4A_phos1/2"/>
</dbReference>
<dbReference type="AlphaFoldDB" id="A0A152A7K0"/>
<dbReference type="PANTHER" id="PTHR42746">
    <property type="entry name" value="DIADENOSINE 5',5'''-P1,P4-TETRAPHOSPHATE PHOSPHORYLASE"/>
    <property type="match status" value="1"/>
</dbReference>
<dbReference type="EMBL" id="LODT01000004">
    <property type="protein sequence ID" value="KYR02176.1"/>
    <property type="molecule type" value="Genomic_DNA"/>
</dbReference>
<comment type="caution">
    <text evidence="4">The sequence shown here is derived from an EMBL/GenBank/DDBJ whole genome shotgun (WGS) entry which is preliminary data.</text>
</comment>
<name>A0A152A7K0_TIELA</name>
<feature type="domain" description="ATP adenylyltransferase C-terminal" evidence="2">
    <location>
        <begin position="218"/>
        <end position="344"/>
    </location>
</feature>
<dbReference type="GO" id="GO:0009165">
    <property type="term" value="P:nucleotide biosynthetic process"/>
    <property type="evidence" value="ECO:0007669"/>
    <property type="project" value="TreeGrafter"/>
</dbReference>
<dbReference type="Proteomes" id="UP000076078">
    <property type="component" value="Unassembled WGS sequence"/>
</dbReference>
<dbReference type="OMA" id="DPFENPP"/>
<accession>A0A152A7K0</accession>
<dbReference type="InterPro" id="IPR053364">
    <property type="entry name" value="Fork-head_TF_regulator"/>
</dbReference>
<dbReference type="InterPro" id="IPR036265">
    <property type="entry name" value="HIT-like_sf"/>
</dbReference>